<proteinExistence type="predicted"/>
<sequence>MRDYEVLKLVNTFTQLASTHVTELLFADRSHSVPDKVLGRMVRLGYLSRVGRRTSGDKGGAGAYAYQLGRYGRALLGVDGRQSPTVNNHALMVADVYLELRRAEKLGVLRLTDWSVEIAVPPTVRADLAVSVDFPQQSRQSRYFLEIDLGTERPARITEKLAGYWRAVEASADDWFPYVVFVVRQQARKAEIERTIRRLPEERQEMVRVYVFGELIPQLMHL</sequence>
<gene>
    <name evidence="1" type="ORF">AQJ91_25565</name>
</gene>
<reference evidence="1 2" key="1">
    <citation type="submission" date="2015-10" db="EMBL/GenBank/DDBJ databases">
        <title>Draft genome sequence of Streptomyces sp. RV15, isolated from a marine sponge.</title>
        <authorList>
            <person name="Ruckert C."/>
            <person name="Abdelmohsen U.R."/>
            <person name="Winkler A."/>
            <person name="Hentschel U."/>
            <person name="Kalinowski J."/>
            <person name="Kampfer P."/>
            <person name="Glaeser S."/>
        </authorList>
    </citation>
    <scope>NUCLEOTIDE SEQUENCE [LARGE SCALE GENOMIC DNA]</scope>
    <source>
        <strain evidence="1 2">RV15</strain>
    </source>
</reference>
<name>A0A101UX07_9ACTN</name>
<keyword evidence="2" id="KW-1185">Reference proteome</keyword>
<comment type="caution">
    <text evidence="1">The sequence shown here is derived from an EMBL/GenBank/DDBJ whole genome shotgun (WGS) entry which is preliminary data.</text>
</comment>
<protein>
    <recommendedName>
        <fullName evidence="3">Replication-relaxation</fullName>
    </recommendedName>
</protein>
<evidence type="ECO:0008006" key="3">
    <source>
        <dbReference type="Google" id="ProtNLM"/>
    </source>
</evidence>
<dbReference type="EMBL" id="LMXB01000065">
    <property type="protein sequence ID" value="KUO18406.1"/>
    <property type="molecule type" value="Genomic_DNA"/>
</dbReference>
<dbReference type="InterPro" id="IPR025855">
    <property type="entry name" value="Replic_Relax"/>
</dbReference>
<evidence type="ECO:0000313" key="1">
    <source>
        <dbReference type="EMBL" id="KUO18406.1"/>
    </source>
</evidence>
<evidence type="ECO:0000313" key="2">
    <source>
        <dbReference type="Proteomes" id="UP000053260"/>
    </source>
</evidence>
<dbReference type="AlphaFoldDB" id="A0A101UX07"/>
<dbReference type="RefSeq" id="WP_067026124.1">
    <property type="nucleotide sequence ID" value="NZ_KQ949091.1"/>
</dbReference>
<accession>A0A101UX07</accession>
<dbReference type="OrthoDB" id="4146863at2"/>
<dbReference type="Proteomes" id="UP000053260">
    <property type="component" value="Unassembled WGS sequence"/>
</dbReference>
<organism evidence="1 2">
    <name type="scientific">Streptomyces dysideae</name>
    <dbReference type="NCBI Taxonomy" id="909626"/>
    <lineage>
        <taxon>Bacteria</taxon>
        <taxon>Bacillati</taxon>
        <taxon>Actinomycetota</taxon>
        <taxon>Actinomycetes</taxon>
        <taxon>Kitasatosporales</taxon>
        <taxon>Streptomycetaceae</taxon>
        <taxon>Streptomyces</taxon>
    </lineage>
</organism>
<dbReference type="Pfam" id="PF13814">
    <property type="entry name" value="Replic_Relax"/>
    <property type="match status" value="1"/>
</dbReference>